<organism evidence="2 3">
    <name type="scientific">Morella rubra</name>
    <name type="common">Chinese bayberry</name>
    <dbReference type="NCBI Taxonomy" id="262757"/>
    <lineage>
        <taxon>Eukaryota</taxon>
        <taxon>Viridiplantae</taxon>
        <taxon>Streptophyta</taxon>
        <taxon>Embryophyta</taxon>
        <taxon>Tracheophyta</taxon>
        <taxon>Spermatophyta</taxon>
        <taxon>Magnoliopsida</taxon>
        <taxon>eudicotyledons</taxon>
        <taxon>Gunneridae</taxon>
        <taxon>Pentapetalae</taxon>
        <taxon>rosids</taxon>
        <taxon>fabids</taxon>
        <taxon>Fagales</taxon>
        <taxon>Myricaceae</taxon>
        <taxon>Morella</taxon>
    </lineage>
</organism>
<evidence type="ECO:0000256" key="1">
    <source>
        <dbReference type="SAM" id="MobiDB-lite"/>
    </source>
</evidence>
<dbReference type="Proteomes" id="UP000516437">
    <property type="component" value="Chromosome 5"/>
</dbReference>
<feature type="region of interest" description="Disordered" evidence="1">
    <location>
        <begin position="1"/>
        <end position="25"/>
    </location>
</feature>
<accession>A0A6A1VJB2</accession>
<dbReference type="AlphaFoldDB" id="A0A6A1VJB2"/>
<evidence type="ECO:0000313" key="2">
    <source>
        <dbReference type="EMBL" id="KAB1212884.1"/>
    </source>
</evidence>
<sequence>MSGAKRARTTRAGDGSSSHEKEPVDSMMTMEKRMEYLRGWPVAKELPMMLSDFDDLLYKEHTLYQLFEYQGFLHLLLWVEGFCIDTLVHDFFCALVSADRAPEVQIKERMDAFQRQYDLEGKAYIEIEVYSEILDKKSGYVRGLGRAVKLRLHQL</sequence>
<evidence type="ECO:0000313" key="3">
    <source>
        <dbReference type="Proteomes" id="UP000516437"/>
    </source>
</evidence>
<reference evidence="2 3" key="1">
    <citation type="journal article" date="2019" name="Plant Biotechnol. J.">
        <title>The red bayberry genome and genetic basis of sex determination.</title>
        <authorList>
            <person name="Jia H.M."/>
            <person name="Jia H.J."/>
            <person name="Cai Q.L."/>
            <person name="Wang Y."/>
            <person name="Zhao H.B."/>
            <person name="Yang W.F."/>
            <person name="Wang G.Y."/>
            <person name="Li Y.H."/>
            <person name="Zhan D.L."/>
            <person name="Shen Y.T."/>
            <person name="Niu Q.F."/>
            <person name="Chang L."/>
            <person name="Qiu J."/>
            <person name="Zhao L."/>
            <person name="Xie H.B."/>
            <person name="Fu W.Y."/>
            <person name="Jin J."/>
            <person name="Li X.W."/>
            <person name="Jiao Y."/>
            <person name="Zhou C.C."/>
            <person name="Tu T."/>
            <person name="Chai C.Y."/>
            <person name="Gao J.L."/>
            <person name="Fan L.J."/>
            <person name="van de Weg E."/>
            <person name="Wang J.Y."/>
            <person name="Gao Z.S."/>
        </authorList>
    </citation>
    <scope>NUCLEOTIDE SEQUENCE [LARGE SCALE GENOMIC DNA]</scope>
    <source>
        <tissue evidence="2">Leaves</tissue>
    </source>
</reference>
<keyword evidence="3" id="KW-1185">Reference proteome</keyword>
<gene>
    <name evidence="2" type="ORF">CJ030_MR5G010184</name>
</gene>
<dbReference type="EMBL" id="RXIC02000023">
    <property type="protein sequence ID" value="KAB1212884.1"/>
    <property type="molecule type" value="Genomic_DNA"/>
</dbReference>
<comment type="caution">
    <text evidence="2">The sequence shown here is derived from an EMBL/GenBank/DDBJ whole genome shotgun (WGS) entry which is preliminary data.</text>
</comment>
<protein>
    <submittedName>
        <fullName evidence="2">Uncharacterized protein</fullName>
    </submittedName>
</protein>
<dbReference type="OrthoDB" id="1751748at2759"/>
<proteinExistence type="predicted"/>
<name>A0A6A1VJB2_9ROSI</name>